<proteinExistence type="predicted"/>
<dbReference type="EMBL" id="MRCU01000006">
    <property type="protein sequence ID" value="RKK16415.1"/>
    <property type="molecule type" value="Genomic_DNA"/>
</dbReference>
<reference evidence="1 2" key="1">
    <citation type="journal article" date="2018" name="Sci. Rep.">
        <title>Characterisation of pathogen-specific regions and novel effector candidates in Fusarium oxysporum f. sp. cepae.</title>
        <authorList>
            <person name="Armitage A.D."/>
            <person name="Taylor A."/>
            <person name="Sobczyk M.K."/>
            <person name="Baxter L."/>
            <person name="Greenfield B.P."/>
            <person name="Bates H.J."/>
            <person name="Wilson F."/>
            <person name="Jackson A.C."/>
            <person name="Ott S."/>
            <person name="Harrison R.J."/>
            <person name="Clarkson J.P."/>
        </authorList>
    </citation>
    <scope>NUCLEOTIDE SEQUENCE [LARGE SCALE GENOMIC DNA]</scope>
    <source>
        <strain evidence="1 2">FoC_Fus2</strain>
    </source>
</reference>
<dbReference type="Proteomes" id="UP000270866">
    <property type="component" value="Chromosome 8"/>
</dbReference>
<evidence type="ECO:0000313" key="2">
    <source>
        <dbReference type="Proteomes" id="UP000270866"/>
    </source>
</evidence>
<name>A0A3L6NG36_FUSOX</name>
<sequence length="38" mass="3973">MGRATSCQQPLISNLLVEGCGSTDDDRCSGVENGDCKL</sequence>
<protein>
    <submittedName>
        <fullName evidence="1">Uncharacterized protein</fullName>
    </submittedName>
</protein>
<comment type="caution">
    <text evidence="1">The sequence shown here is derived from an EMBL/GenBank/DDBJ whole genome shotgun (WGS) entry which is preliminary data.</text>
</comment>
<organism evidence="1 2">
    <name type="scientific">Fusarium oxysporum f. sp. cepae</name>
    <dbReference type="NCBI Taxonomy" id="396571"/>
    <lineage>
        <taxon>Eukaryota</taxon>
        <taxon>Fungi</taxon>
        <taxon>Dikarya</taxon>
        <taxon>Ascomycota</taxon>
        <taxon>Pezizomycotina</taxon>
        <taxon>Sordariomycetes</taxon>
        <taxon>Hypocreomycetidae</taxon>
        <taxon>Hypocreales</taxon>
        <taxon>Nectriaceae</taxon>
        <taxon>Fusarium</taxon>
        <taxon>Fusarium oxysporum species complex</taxon>
    </lineage>
</organism>
<gene>
    <name evidence="1" type="ORF">BFJ65_g9978</name>
</gene>
<evidence type="ECO:0000313" key="1">
    <source>
        <dbReference type="EMBL" id="RKK16415.1"/>
    </source>
</evidence>
<accession>A0A3L6NG36</accession>
<dbReference type="AlphaFoldDB" id="A0A3L6NG36"/>